<evidence type="ECO:0000256" key="2">
    <source>
        <dbReference type="SAM" id="MobiDB-lite"/>
    </source>
</evidence>
<feature type="region of interest" description="Disordered" evidence="2">
    <location>
        <begin position="1"/>
        <end position="41"/>
    </location>
</feature>
<keyword evidence="1" id="KW-0175">Coiled coil</keyword>
<dbReference type="KEGG" id="fau:Fraau_1836"/>
<gene>
    <name evidence="3" type="ordered locus">Fraau_1836</name>
</gene>
<dbReference type="RefSeq" id="WP_014403244.1">
    <property type="nucleotide sequence ID" value="NC_017033.1"/>
</dbReference>
<evidence type="ECO:0000256" key="1">
    <source>
        <dbReference type="SAM" id="Coils"/>
    </source>
</evidence>
<accession>H8L027</accession>
<organism evidence="3 4">
    <name type="scientific">Frateuria aurantia (strain ATCC 33424 / DSM 6220 / KCTC 2777 / LMG 1558 / NBRC 3245 / NCIMB 13370)</name>
    <name type="common">Acetobacter aurantius</name>
    <dbReference type="NCBI Taxonomy" id="767434"/>
    <lineage>
        <taxon>Bacteria</taxon>
        <taxon>Pseudomonadati</taxon>
        <taxon>Pseudomonadota</taxon>
        <taxon>Gammaproteobacteria</taxon>
        <taxon>Lysobacterales</taxon>
        <taxon>Rhodanobacteraceae</taxon>
        <taxon>Frateuria</taxon>
    </lineage>
</organism>
<evidence type="ECO:0000313" key="4">
    <source>
        <dbReference type="Proteomes" id="UP000005234"/>
    </source>
</evidence>
<dbReference type="Proteomes" id="UP000005234">
    <property type="component" value="Chromosome"/>
</dbReference>
<dbReference type="AlphaFoldDB" id="H8L027"/>
<keyword evidence="4" id="KW-1185">Reference proteome</keyword>
<feature type="coiled-coil region" evidence="1">
    <location>
        <begin position="91"/>
        <end position="118"/>
    </location>
</feature>
<proteinExistence type="predicted"/>
<name>H8L027_FRAAD</name>
<dbReference type="HOGENOM" id="CLU_2034638_0_0_6"/>
<evidence type="ECO:0000313" key="3">
    <source>
        <dbReference type="EMBL" id="AFC86239.1"/>
    </source>
</evidence>
<dbReference type="EMBL" id="CP003350">
    <property type="protein sequence ID" value="AFC86239.1"/>
    <property type="molecule type" value="Genomic_DNA"/>
</dbReference>
<sequence>MIDENDPGTVGMELKPRRGRGRPRKPDALSNAERQRRWRERRAEEARELAARHALMAGRDSGLGIEKAHSERLTEQLVNVGLETGYWRSRALSLQSERDQLQFRLAELEAELALLRSSSPD</sequence>
<reference evidence="3" key="1">
    <citation type="submission" date="2012-02" db="EMBL/GenBank/DDBJ databases">
        <title>The complete genome of Frateuria aurantia DSM 6220.</title>
        <authorList>
            <consortium name="US DOE Joint Genome Institute (JGI-PGF)"/>
            <person name="Lucas S."/>
            <person name="Copeland A."/>
            <person name="Lapidus A."/>
            <person name="Glavina del Rio T."/>
            <person name="Dalin E."/>
            <person name="Tice H."/>
            <person name="Bruce D."/>
            <person name="Goodwin L."/>
            <person name="Pitluck S."/>
            <person name="Peters L."/>
            <person name="Ovchinnikova G."/>
            <person name="Teshima H."/>
            <person name="Kyrpides N."/>
            <person name="Mavromatis K."/>
            <person name="Ivanova N."/>
            <person name="Brettin T."/>
            <person name="Detter J.C."/>
            <person name="Han C."/>
            <person name="Larimer F."/>
            <person name="Land M."/>
            <person name="Hauser L."/>
            <person name="Markowitz V."/>
            <person name="Cheng J.-F."/>
            <person name="Hugenholtz P."/>
            <person name="Woyke T."/>
            <person name="Wu D."/>
            <person name="Brambilla E."/>
            <person name="Klenk H.-P."/>
            <person name="Eisen J.A."/>
        </authorList>
    </citation>
    <scope>NUCLEOTIDE SEQUENCE</scope>
    <source>
        <strain evidence="3">DSM 6220</strain>
    </source>
</reference>
<protein>
    <submittedName>
        <fullName evidence="3">Uncharacterized protein</fullName>
    </submittedName>
</protein>